<gene>
    <name evidence="2" type="ORF">G4Z14_16455</name>
</gene>
<reference evidence="2 3" key="1">
    <citation type="submission" date="2020-02" db="EMBL/GenBank/DDBJ databases">
        <authorList>
            <person name="Chen W.-M."/>
        </authorList>
    </citation>
    <scope>NUCLEOTIDE SEQUENCE [LARGE SCALE GENOMIC DNA]</scope>
    <source>
        <strain evidence="2 3">KMS-5</strain>
    </source>
</reference>
<dbReference type="RefSeq" id="WP_164627712.1">
    <property type="nucleotide sequence ID" value="NZ_JAAIVJ010000015.1"/>
</dbReference>
<protein>
    <submittedName>
        <fullName evidence="2">DUF3572 domain-containing protein</fullName>
    </submittedName>
</protein>
<comment type="caution">
    <text evidence="2">The sequence shown here is derived from an EMBL/GenBank/DDBJ whole genome shotgun (WGS) entry which is preliminary data.</text>
</comment>
<dbReference type="Pfam" id="PF12096">
    <property type="entry name" value="DUF3572"/>
    <property type="match status" value="1"/>
</dbReference>
<accession>A0A6M0QYI1</accession>
<dbReference type="InterPro" id="IPR021955">
    <property type="entry name" value="DUF3572"/>
</dbReference>
<proteinExistence type="predicted"/>
<keyword evidence="3" id="KW-1185">Reference proteome</keyword>
<name>A0A6M0QYI1_9RHOB</name>
<feature type="region of interest" description="Disordered" evidence="1">
    <location>
        <begin position="73"/>
        <end position="93"/>
    </location>
</feature>
<organism evidence="2 3">
    <name type="scientific">Tabrizicola oligotrophica</name>
    <dbReference type="NCBI Taxonomy" id="2710650"/>
    <lineage>
        <taxon>Bacteria</taxon>
        <taxon>Pseudomonadati</taxon>
        <taxon>Pseudomonadota</taxon>
        <taxon>Alphaproteobacteria</taxon>
        <taxon>Rhodobacterales</taxon>
        <taxon>Paracoccaceae</taxon>
        <taxon>Tabrizicola</taxon>
    </lineage>
</organism>
<dbReference type="EMBL" id="JAAIVJ010000015">
    <property type="protein sequence ID" value="NEY91884.1"/>
    <property type="molecule type" value="Genomic_DNA"/>
</dbReference>
<evidence type="ECO:0000313" key="3">
    <source>
        <dbReference type="Proteomes" id="UP000477782"/>
    </source>
</evidence>
<evidence type="ECO:0000256" key="1">
    <source>
        <dbReference type="SAM" id="MobiDB-lite"/>
    </source>
</evidence>
<sequence length="93" mass="9979">MSRQETAEITALQALGWLVGQPEELGGFLNASGASPGDLARLARDPHFLAAMIDFLLETDDRVLACTRDLNLPPTALGEARQGLPGGRDPHWT</sequence>
<dbReference type="AlphaFoldDB" id="A0A6M0QYI1"/>
<evidence type="ECO:0000313" key="2">
    <source>
        <dbReference type="EMBL" id="NEY91884.1"/>
    </source>
</evidence>
<dbReference type="Proteomes" id="UP000477782">
    <property type="component" value="Unassembled WGS sequence"/>
</dbReference>